<evidence type="ECO:0000313" key="2">
    <source>
        <dbReference type="EMBL" id="AIF82278.1"/>
    </source>
</evidence>
<dbReference type="InterPro" id="IPR025847">
    <property type="entry name" value="MEDS_domain"/>
</dbReference>
<dbReference type="Pfam" id="PF14417">
    <property type="entry name" value="MEDS"/>
    <property type="match status" value="1"/>
</dbReference>
<dbReference type="KEGG" id="nev:NTE_00196"/>
<dbReference type="InterPro" id="IPR027417">
    <property type="entry name" value="P-loop_NTPase"/>
</dbReference>
<keyword evidence="3" id="KW-1185">Reference proteome</keyword>
<organism evidence="2 3">
    <name type="scientific">Candidatus Nitrososphaera evergladensis SR1</name>
    <dbReference type="NCBI Taxonomy" id="1459636"/>
    <lineage>
        <taxon>Archaea</taxon>
        <taxon>Nitrososphaerota</taxon>
        <taxon>Nitrososphaeria</taxon>
        <taxon>Nitrososphaerales</taxon>
        <taxon>Nitrososphaeraceae</taxon>
        <taxon>Nitrososphaera</taxon>
    </lineage>
</organism>
<feature type="domain" description="MEDS" evidence="1">
    <location>
        <begin position="14"/>
        <end position="159"/>
    </location>
</feature>
<evidence type="ECO:0000259" key="1">
    <source>
        <dbReference type="Pfam" id="PF14417"/>
    </source>
</evidence>
<sequence>MILKQLEKTKHGEHNIVIYPSTSALNDVMTVHYKEALEARNELALFVTTYTHPDKVRKILGQSGLDVAKYEDEGSLVIYDAVKGYQSTEGVYTVMALINMLFEKAAKLGKTGMFGMADMGSFFVYEAIEKLMSYELSLPSVWDKMKLRSFCLYHRRDFYSLLPEERQALIEHHYKYIRAY</sequence>
<proteinExistence type="predicted"/>
<protein>
    <submittedName>
        <fullName evidence="2">MEDS: MEthanogen/methylotroph, DcmR Sensory domain</fullName>
    </submittedName>
</protein>
<gene>
    <name evidence="2" type="ORF">NTE_00196</name>
</gene>
<dbReference type="eggNOG" id="arCOG01171">
    <property type="taxonomic scope" value="Archaea"/>
</dbReference>
<reference evidence="2 3" key="1">
    <citation type="journal article" date="2014" name="PLoS ONE">
        <title>Genome Sequence of Candidatus Nitrososphaera evergladensis from Group I.1b Enriched from Everglades Soil Reveals Novel Genomic Features of the Ammonia-Oxidizing Archaea.</title>
        <authorList>
            <person name="Zhalnina K.V."/>
            <person name="Dias R."/>
            <person name="Leonard M.T."/>
            <person name="Dorr de Quadros P."/>
            <person name="Camargo F.A."/>
            <person name="Drew J.C."/>
            <person name="Farmerie W.G."/>
            <person name="Daroub S.H."/>
            <person name="Triplett E.W."/>
        </authorList>
    </citation>
    <scope>NUCLEOTIDE SEQUENCE [LARGE SCALE GENOMIC DNA]</scope>
    <source>
        <strain evidence="2 3">SR1</strain>
    </source>
</reference>
<accession>A0A075MM09</accession>
<dbReference type="Proteomes" id="UP000028194">
    <property type="component" value="Chromosome"/>
</dbReference>
<dbReference type="AlphaFoldDB" id="A0A075MM09"/>
<evidence type="ECO:0000313" key="3">
    <source>
        <dbReference type="Proteomes" id="UP000028194"/>
    </source>
</evidence>
<name>A0A075MM09_9ARCH</name>
<dbReference type="EMBL" id="CP007174">
    <property type="protein sequence ID" value="AIF82278.1"/>
    <property type="molecule type" value="Genomic_DNA"/>
</dbReference>
<dbReference type="Gene3D" id="3.40.50.300">
    <property type="entry name" value="P-loop containing nucleotide triphosphate hydrolases"/>
    <property type="match status" value="1"/>
</dbReference>
<dbReference type="HOGENOM" id="CLU_1492921_0_0_2"/>